<dbReference type="PANTHER" id="PTHR32347">
    <property type="entry name" value="EFFLUX SYSTEM COMPONENT YKNX-RELATED"/>
    <property type="match status" value="1"/>
</dbReference>
<evidence type="ECO:0000259" key="6">
    <source>
        <dbReference type="Pfam" id="PF25989"/>
    </source>
</evidence>
<comment type="subcellular location">
    <subcellularLocation>
        <location evidence="1">Cell envelope</location>
    </subcellularLocation>
</comment>
<protein>
    <submittedName>
        <fullName evidence="8">Efflux RND transporter periplasmic adaptor subunit</fullName>
    </submittedName>
</protein>
<dbReference type="Gene3D" id="2.40.420.20">
    <property type="match status" value="1"/>
</dbReference>
<dbReference type="InterPro" id="IPR058636">
    <property type="entry name" value="Beta-barrel_YknX"/>
</dbReference>
<organism evidence="8 9">
    <name type="scientific">Scopulibacillus cellulosilyticus</name>
    <dbReference type="NCBI Taxonomy" id="2665665"/>
    <lineage>
        <taxon>Bacteria</taxon>
        <taxon>Bacillati</taxon>
        <taxon>Bacillota</taxon>
        <taxon>Bacilli</taxon>
        <taxon>Bacillales</taxon>
        <taxon>Sporolactobacillaceae</taxon>
        <taxon>Scopulibacillus</taxon>
    </lineage>
</organism>
<keyword evidence="5" id="KW-0812">Transmembrane</keyword>
<accession>A0ABW2PSJ4</accession>
<feature type="domain" description="YknX-like beta-barrel" evidence="7">
    <location>
        <begin position="216"/>
        <end position="299"/>
    </location>
</feature>
<dbReference type="InterPro" id="IPR006143">
    <property type="entry name" value="RND_pump_MFP"/>
</dbReference>
<dbReference type="RefSeq" id="WP_380964337.1">
    <property type="nucleotide sequence ID" value="NZ_JBHTCO010000004.1"/>
</dbReference>
<evidence type="ECO:0000256" key="2">
    <source>
        <dbReference type="ARBA" id="ARBA00009477"/>
    </source>
</evidence>
<evidence type="ECO:0000313" key="9">
    <source>
        <dbReference type="Proteomes" id="UP001596505"/>
    </source>
</evidence>
<dbReference type="InterPro" id="IPR058637">
    <property type="entry name" value="YknX-like_C"/>
</dbReference>
<keyword evidence="3 4" id="KW-0175">Coiled coil</keyword>
<evidence type="ECO:0000256" key="5">
    <source>
        <dbReference type="SAM" id="Phobius"/>
    </source>
</evidence>
<gene>
    <name evidence="8" type="ORF">ACFQRG_04945</name>
</gene>
<keyword evidence="5" id="KW-1133">Transmembrane helix</keyword>
<sequence>MKKKIWIWVIIAAVIIAFVGINILLIKKNTSLSKEELKTYKVREMTLTDSLQTSGVVIPDAEQKVYNDPALGTAKINVKEGQKVYKGMPLVTYDNKKVESEIEQLEINQEKLNIKVNEVNQKLDKANQELYKAQSSYGAENQFDKIKSKIESLETERELDNLDIKNIQSKINEAKDKQDKLTIKSNINGTVASISNDLKDRNNDNSSLVYVVSDQLKVKGILSEYEYPKVQKGTAVTFIPKAQANQSFSGTVASIGTAPEKSSQIAKKNKDTSYYSFSVELKKGSNKTLKDGFHVSISVPTKMNHGLVVPYQSIIRDGNKRYVIAEKENRLFKKQVTTGLKSDNYQEILTGLSKGDNVILDPDHKVASEAIDPGKNLLIRTFLKVIKADIKR</sequence>
<evidence type="ECO:0000259" key="7">
    <source>
        <dbReference type="Pfam" id="PF25990"/>
    </source>
</evidence>
<comment type="caution">
    <text evidence="8">The sequence shown here is derived from an EMBL/GenBank/DDBJ whole genome shotgun (WGS) entry which is preliminary data.</text>
</comment>
<reference evidence="9" key="1">
    <citation type="journal article" date="2019" name="Int. J. Syst. Evol. Microbiol.">
        <title>The Global Catalogue of Microorganisms (GCM) 10K type strain sequencing project: providing services to taxonomists for standard genome sequencing and annotation.</title>
        <authorList>
            <consortium name="The Broad Institute Genomics Platform"/>
            <consortium name="The Broad Institute Genome Sequencing Center for Infectious Disease"/>
            <person name="Wu L."/>
            <person name="Ma J."/>
        </authorList>
    </citation>
    <scope>NUCLEOTIDE SEQUENCE [LARGE SCALE GENOMIC DNA]</scope>
    <source>
        <strain evidence="9">CGMCC 1.16305</strain>
    </source>
</reference>
<name>A0ABW2PSJ4_9BACL</name>
<evidence type="ECO:0000256" key="3">
    <source>
        <dbReference type="ARBA" id="ARBA00023054"/>
    </source>
</evidence>
<dbReference type="EMBL" id="JBHTCO010000004">
    <property type="protein sequence ID" value="MFC7392322.1"/>
    <property type="molecule type" value="Genomic_DNA"/>
</dbReference>
<dbReference type="InterPro" id="IPR050465">
    <property type="entry name" value="UPF0194_transport"/>
</dbReference>
<feature type="domain" description="YknX-like C-terminal permuted SH3-like" evidence="6">
    <location>
        <begin position="306"/>
        <end position="367"/>
    </location>
</feature>
<keyword evidence="5" id="KW-0472">Membrane</keyword>
<dbReference type="Pfam" id="PF25989">
    <property type="entry name" value="YknX_C"/>
    <property type="match status" value="1"/>
</dbReference>
<proteinExistence type="inferred from homology"/>
<dbReference type="Pfam" id="PF25990">
    <property type="entry name" value="Beta-barrel_YknX"/>
    <property type="match status" value="1"/>
</dbReference>
<dbReference type="NCBIfam" id="TIGR01730">
    <property type="entry name" value="RND_mfp"/>
    <property type="match status" value="1"/>
</dbReference>
<evidence type="ECO:0000256" key="4">
    <source>
        <dbReference type="SAM" id="Coils"/>
    </source>
</evidence>
<evidence type="ECO:0000256" key="1">
    <source>
        <dbReference type="ARBA" id="ARBA00004196"/>
    </source>
</evidence>
<feature type="coiled-coil region" evidence="4">
    <location>
        <begin position="95"/>
        <end position="184"/>
    </location>
</feature>
<comment type="similarity">
    <text evidence="2">Belongs to the membrane fusion protein (MFP) (TC 8.A.1) family.</text>
</comment>
<feature type="transmembrane region" description="Helical" evidence="5">
    <location>
        <begin position="6"/>
        <end position="26"/>
    </location>
</feature>
<evidence type="ECO:0000313" key="8">
    <source>
        <dbReference type="EMBL" id="MFC7392322.1"/>
    </source>
</evidence>
<keyword evidence="9" id="KW-1185">Reference proteome</keyword>
<dbReference type="Proteomes" id="UP001596505">
    <property type="component" value="Unassembled WGS sequence"/>
</dbReference>
<dbReference type="Gene3D" id="2.40.30.170">
    <property type="match status" value="1"/>
</dbReference>
<dbReference type="PANTHER" id="PTHR32347:SF14">
    <property type="entry name" value="EFFLUX SYSTEM COMPONENT YKNX-RELATED"/>
    <property type="match status" value="1"/>
</dbReference>